<feature type="region of interest" description="Disordered" evidence="1">
    <location>
        <begin position="33"/>
        <end position="59"/>
    </location>
</feature>
<feature type="region of interest" description="Disordered" evidence="1">
    <location>
        <begin position="388"/>
        <end position="407"/>
    </location>
</feature>
<dbReference type="STRING" id="5217.A0A4Q1BIU2"/>
<accession>A0A4Q1BIU2</accession>
<dbReference type="InParanoid" id="A0A4Q1BIU2"/>
<feature type="compositionally biased region" description="Polar residues" evidence="1">
    <location>
        <begin position="7"/>
        <end position="20"/>
    </location>
</feature>
<keyword evidence="3" id="KW-1185">Reference proteome</keyword>
<feature type="region of interest" description="Disordered" evidence="1">
    <location>
        <begin position="1"/>
        <end position="20"/>
    </location>
</feature>
<feature type="compositionally biased region" description="Polar residues" evidence="1">
    <location>
        <begin position="243"/>
        <end position="252"/>
    </location>
</feature>
<sequence>MFKRRLTPTTPVPNKNKNTIDLSDGILNLFTSTKNPNLPRPPRPELPLSQNSLSPHEGFHRDCILNSHLDQSPSPDNTLVHNTKVDIAPPSSSRSLEVDNEIGDIPSSIRRRSTRISPSSSKGRLGLVLAEEKTCSSPRNLTNDTSPHLNSDQLLTTNGPTKLDTFSSASDTADILSHISDPMVHSNPQVTLSDLFLPTQESTRIGQVDEMDVDEFAGISEPDLLEDQDQDWIWEKSDKINSSSKQIPSTIESNLPLTPPSPSSHIYSSPVIVTSKRSSEIMSSPVLPPLKKSKLANRQDDSGRNEGIPEKGLYSIFEKSPYDLKERSDQAGPSKSFRRCGRTNSEMVLSSDDESIDSCEFFKSPLGSSSTIQIDRGVSDLRKRWKTKSDEERSVGKRRKMLVSGEEEDFGESGRRRVLPDGEVGEDNGENVGFQVESPEIALSKIRRFNFGPKLGVDTERERVGVGKEKERVGAGKEKEEERNGIGESRERIKVKEIHEEKEQIELDEEEYDFDPFPFPLFDQTILSSPFQPVLQPDDSQLPSKQISGDETTFLLSKENQNDKPKPTLEDLFKDDPPSSHHTNHSAETSSYLTKIPISHHLPIHSAELSSFSTKTPISHHLPVHSAETSSFSTKTPISHHLPYKEKGLEDSSLFSKTPISHHFPYEEKGSEDSSLFSETPISRVFPNKEMGKLKDSSRSIRTTPITSHLPYANVRGMEDGSRSLGTIPITYDVLNQEQNEREREKEKEKEKEKERDRVRERERDREREKERERERGKMEEEEEGNGSFRLISELSSKEQEFYMFHWRRGAERMVSTIDDGGVEELENMAKKVGISGRGGASLARGSSRGGGGSRGGRGGKRGWFGRTRGKKTRGRGKTKT</sequence>
<feature type="compositionally biased region" description="Basic and acidic residues" evidence="1">
    <location>
        <begin position="739"/>
        <end position="779"/>
    </location>
</feature>
<evidence type="ECO:0000313" key="3">
    <source>
        <dbReference type="Proteomes" id="UP000289152"/>
    </source>
</evidence>
<evidence type="ECO:0000256" key="1">
    <source>
        <dbReference type="SAM" id="MobiDB-lite"/>
    </source>
</evidence>
<feature type="compositionally biased region" description="Basic and acidic residues" evidence="1">
    <location>
        <begin position="297"/>
        <end position="309"/>
    </location>
</feature>
<evidence type="ECO:0000313" key="2">
    <source>
        <dbReference type="EMBL" id="RXK37584.1"/>
    </source>
</evidence>
<feature type="region of interest" description="Disordered" evidence="1">
    <location>
        <begin position="243"/>
        <end position="266"/>
    </location>
</feature>
<feature type="region of interest" description="Disordered" evidence="1">
    <location>
        <begin position="412"/>
        <end position="431"/>
    </location>
</feature>
<feature type="region of interest" description="Disordered" evidence="1">
    <location>
        <begin position="557"/>
        <end position="589"/>
    </location>
</feature>
<dbReference type="Proteomes" id="UP000289152">
    <property type="component" value="Unassembled WGS sequence"/>
</dbReference>
<dbReference type="EMBL" id="SDIL01000065">
    <property type="protein sequence ID" value="RXK37584.1"/>
    <property type="molecule type" value="Genomic_DNA"/>
</dbReference>
<feature type="compositionally biased region" description="Basic and acidic residues" evidence="1">
    <location>
        <begin position="560"/>
        <end position="579"/>
    </location>
</feature>
<organism evidence="2 3">
    <name type="scientific">Tremella mesenterica</name>
    <name type="common">Jelly fungus</name>
    <dbReference type="NCBI Taxonomy" id="5217"/>
    <lineage>
        <taxon>Eukaryota</taxon>
        <taxon>Fungi</taxon>
        <taxon>Dikarya</taxon>
        <taxon>Basidiomycota</taxon>
        <taxon>Agaricomycotina</taxon>
        <taxon>Tremellomycetes</taxon>
        <taxon>Tremellales</taxon>
        <taxon>Tremellaceae</taxon>
        <taxon>Tremella</taxon>
    </lineage>
</organism>
<protein>
    <submittedName>
        <fullName evidence="2">Uncharacterized protein</fullName>
    </submittedName>
</protein>
<dbReference type="VEuPathDB" id="FungiDB:TREMEDRAFT_74170"/>
<feature type="region of interest" description="Disordered" evidence="1">
    <location>
        <begin position="736"/>
        <end position="792"/>
    </location>
</feature>
<name>A0A4Q1BIU2_TREME</name>
<feature type="compositionally biased region" description="Basic residues" evidence="1">
    <location>
        <begin position="868"/>
        <end position="881"/>
    </location>
</feature>
<dbReference type="AlphaFoldDB" id="A0A4Q1BIU2"/>
<feature type="region of interest" description="Disordered" evidence="1">
    <location>
        <begin position="278"/>
        <end position="312"/>
    </location>
</feature>
<feature type="region of interest" description="Disordered" evidence="1">
    <location>
        <begin position="466"/>
        <end position="487"/>
    </location>
</feature>
<feature type="compositionally biased region" description="Gly residues" evidence="1">
    <location>
        <begin position="848"/>
        <end position="857"/>
    </location>
</feature>
<proteinExistence type="predicted"/>
<reference evidence="2 3" key="1">
    <citation type="submission" date="2016-06" db="EMBL/GenBank/DDBJ databases">
        <title>Evolution of pathogenesis and genome organization in the Tremellales.</title>
        <authorList>
            <person name="Cuomo C."/>
            <person name="Litvintseva A."/>
            <person name="Heitman J."/>
            <person name="Chen Y."/>
            <person name="Sun S."/>
            <person name="Springer D."/>
            <person name="Dromer F."/>
            <person name="Young S."/>
            <person name="Zeng Q."/>
            <person name="Chapman S."/>
            <person name="Gujja S."/>
            <person name="Saif S."/>
            <person name="Birren B."/>
        </authorList>
    </citation>
    <scope>NUCLEOTIDE SEQUENCE [LARGE SCALE GENOMIC DNA]</scope>
    <source>
        <strain evidence="2 3">ATCC 28783</strain>
    </source>
</reference>
<gene>
    <name evidence="2" type="ORF">M231_05126</name>
</gene>
<feature type="region of interest" description="Disordered" evidence="1">
    <location>
        <begin position="835"/>
        <end position="881"/>
    </location>
</feature>
<comment type="caution">
    <text evidence="2">The sequence shown here is derived from an EMBL/GenBank/DDBJ whole genome shotgun (WGS) entry which is preliminary data.</text>
</comment>
<feature type="region of interest" description="Disordered" evidence="1">
    <location>
        <begin position="136"/>
        <end position="161"/>
    </location>
</feature>